<organism evidence="2 3">
    <name type="scientific">Fusobacterium nucleatum</name>
    <dbReference type="NCBI Taxonomy" id="851"/>
    <lineage>
        <taxon>Bacteria</taxon>
        <taxon>Fusobacteriati</taxon>
        <taxon>Fusobacteriota</taxon>
        <taxon>Fusobacteriia</taxon>
        <taxon>Fusobacteriales</taxon>
        <taxon>Fusobacteriaceae</taxon>
        <taxon>Fusobacterium</taxon>
    </lineage>
</organism>
<evidence type="ECO:0000313" key="2">
    <source>
        <dbReference type="EMBL" id="PMC68975.1"/>
    </source>
</evidence>
<evidence type="ECO:0000256" key="1">
    <source>
        <dbReference type="SAM" id="Phobius"/>
    </source>
</evidence>
<proteinExistence type="predicted"/>
<dbReference type="RefSeq" id="WP_158392774.1">
    <property type="nucleotide sequence ID" value="NZ_PNHC01000005.1"/>
</dbReference>
<sequence>MKPKNIKVKDNEINISFFDKSEEIIKDEIVEDFDKKSEEKKDNTDKKIDALSNDKVKEKALSSQKIFRQNINKSYKNSQNKIKNKIEEYNLYLVFAASILTIMTLGWAIFYSFINNEYQNNRSKIFSMPKNFFKINLYENIMIWLFILIPPLLYVSYKKVKGIKIPFYFFNVFMEVLFIIVNMALWSDKLDSFFSKCSLYQEKPELFMYIFLLFFIIFLIVINLIVLKERKDKEINYSACLGYLYSSSKNLKKKNREGWKNSIFIILYVGILGLAYYGRAKPYESVVVEGQEVNGEKIKVIIGEYEGVYAIATATDDGKVIIFEKDSVELKKIENIKKVKKMYFREEKFGVKNVLSYSEKRWFKIQRFRYKRS</sequence>
<keyword evidence="1" id="KW-1133">Transmembrane helix</keyword>
<accession>A0A2N6TI33</accession>
<feature type="transmembrane region" description="Helical" evidence="1">
    <location>
        <begin position="91"/>
        <end position="114"/>
    </location>
</feature>
<feature type="transmembrane region" description="Helical" evidence="1">
    <location>
        <begin position="206"/>
        <end position="227"/>
    </location>
</feature>
<dbReference type="AlphaFoldDB" id="A0A2N6TI33"/>
<keyword evidence="1" id="KW-0812">Transmembrane</keyword>
<protein>
    <submittedName>
        <fullName evidence="2">Uncharacterized protein</fullName>
    </submittedName>
</protein>
<comment type="caution">
    <text evidence="2">The sequence shown here is derived from an EMBL/GenBank/DDBJ whole genome shotgun (WGS) entry which is preliminary data.</text>
</comment>
<gene>
    <name evidence="2" type="ORF">CJ209_07355</name>
</gene>
<dbReference type="EMBL" id="PNHC01000005">
    <property type="protein sequence ID" value="PMC68975.1"/>
    <property type="molecule type" value="Genomic_DNA"/>
</dbReference>
<reference evidence="2 3" key="1">
    <citation type="submission" date="2017-09" db="EMBL/GenBank/DDBJ databases">
        <title>Bacterial strain isolated from the female urinary microbiota.</title>
        <authorList>
            <person name="Thomas-White K."/>
            <person name="Kumar N."/>
            <person name="Forster S."/>
            <person name="Putonti C."/>
            <person name="Lawley T."/>
            <person name="Wolfe A.J."/>
        </authorList>
    </citation>
    <scope>NUCLEOTIDE SEQUENCE [LARGE SCALE GENOMIC DNA]</scope>
    <source>
        <strain evidence="2 3">UMB0249</strain>
    </source>
</reference>
<name>A0A2N6TI33_FUSNU</name>
<keyword evidence="1" id="KW-0472">Membrane</keyword>
<evidence type="ECO:0000313" key="3">
    <source>
        <dbReference type="Proteomes" id="UP000235733"/>
    </source>
</evidence>
<feature type="transmembrane region" description="Helical" evidence="1">
    <location>
        <begin position="137"/>
        <end position="155"/>
    </location>
</feature>
<feature type="transmembrane region" description="Helical" evidence="1">
    <location>
        <begin position="167"/>
        <end position="186"/>
    </location>
</feature>
<feature type="transmembrane region" description="Helical" evidence="1">
    <location>
        <begin position="258"/>
        <end position="277"/>
    </location>
</feature>
<dbReference type="Proteomes" id="UP000235733">
    <property type="component" value="Unassembled WGS sequence"/>
</dbReference>